<dbReference type="InterPro" id="IPR052653">
    <property type="entry name" value="ARF-binding"/>
</dbReference>
<evidence type="ECO:0000256" key="3">
    <source>
        <dbReference type="ARBA" id="ARBA00022927"/>
    </source>
</evidence>
<dbReference type="EMBL" id="JAUEPT010000008">
    <property type="protein sequence ID" value="KAK0449176.1"/>
    <property type="molecule type" value="Genomic_DNA"/>
</dbReference>
<comment type="subcellular location">
    <subcellularLocation>
        <location evidence="1">Golgi apparatus</location>
        <location evidence="1">trans-Golgi network</location>
    </subcellularLocation>
</comment>
<evidence type="ECO:0000313" key="10">
    <source>
        <dbReference type="Proteomes" id="UP001175226"/>
    </source>
</evidence>
<comment type="caution">
    <text evidence="9">The sequence shown here is derived from an EMBL/GenBank/DDBJ whole genome shotgun (WGS) entry which is preliminary data.</text>
</comment>
<keyword evidence="3" id="KW-0653">Protein transport</keyword>
<feature type="region of interest" description="Disordered" evidence="6">
    <location>
        <begin position="407"/>
        <end position="502"/>
    </location>
</feature>
<dbReference type="InterPro" id="IPR038425">
    <property type="entry name" value="GAT_sf"/>
</dbReference>
<dbReference type="GO" id="GO:0005829">
    <property type="term" value="C:cytosol"/>
    <property type="evidence" value="ECO:0007669"/>
    <property type="project" value="GOC"/>
</dbReference>
<dbReference type="Pfam" id="PF00790">
    <property type="entry name" value="VHS"/>
    <property type="match status" value="1"/>
</dbReference>
<evidence type="ECO:0000256" key="6">
    <source>
        <dbReference type="SAM" id="MobiDB-lite"/>
    </source>
</evidence>
<feature type="domain" description="GAT" evidence="8">
    <location>
        <begin position="185"/>
        <end position="315"/>
    </location>
</feature>
<dbReference type="FunFam" id="1.25.40.90:FF:000008">
    <property type="entry name" value="VHS domain protein"/>
    <property type="match status" value="1"/>
</dbReference>
<dbReference type="SMART" id="SM00288">
    <property type="entry name" value="VHS"/>
    <property type="match status" value="1"/>
</dbReference>
<dbReference type="PANTHER" id="PTHR47180">
    <property type="entry name" value="ADP-RIBOSYLATION FACTOR-BINDING PROTEIN GGA1-RELATED"/>
    <property type="match status" value="1"/>
</dbReference>
<keyword evidence="2" id="KW-0813">Transport</keyword>
<evidence type="ECO:0000259" key="7">
    <source>
        <dbReference type="PROSITE" id="PS50179"/>
    </source>
</evidence>
<evidence type="ECO:0000259" key="8">
    <source>
        <dbReference type="PROSITE" id="PS50909"/>
    </source>
</evidence>
<evidence type="ECO:0000256" key="4">
    <source>
        <dbReference type="ARBA" id="ARBA00023034"/>
    </source>
</evidence>
<feature type="compositionally biased region" description="Low complexity" evidence="6">
    <location>
        <begin position="340"/>
        <end position="352"/>
    </location>
</feature>
<dbReference type="Proteomes" id="UP001175226">
    <property type="component" value="Unassembled WGS sequence"/>
</dbReference>
<dbReference type="AlphaFoldDB" id="A0AA39MW27"/>
<dbReference type="InterPro" id="IPR008942">
    <property type="entry name" value="ENTH_VHS"/>
</dbReference>
<dbReference type="InterPro" id="IPR002014">
    <property type="entry name" value="VHS_dom"/>
</dbReference>
<feature type="region of interest" description="Disordered" evidence="6">
    <location>
        <begin position="340"/>
        <end position="361"/>
    </location>
</feature>
<dbReference type="Gene3D" id="1.25.40.90">
    <property type="match status" value="1"/>
</dbReference>
<dbReference type="PROSITE" id="PS50909">
    <property type="entry name" value="GAT"/>
    <property type="match status" value="1"/>
</dbReference>
<protein>
    <submittedName>
        <fullName evidence="9">VHS domain-containing protein</fullName>
    </submittedName>
</protein>
<feature type="domain" description="VHS" evidence="7">
    <location>
        <begin position="23"/>
        <end position="159"/>
    </location>
</feature>
<dbReference type="SUPFAM" id="SSF48464">
    <property type="entry name" value="ENTH/VHS domain"/>
    <property type="match status" value="1"/>
</dbReference>
<dbReference type="GO" id="GO:0005802">
    <property type="term" value="C:trans-Golgi network"/>
    <property type="evidence" value="ECO:0007669"/>
    <property type="project" value="TreeGrafter"/>
</dbReference>
<dbReference type="CDD" id="cd14235">
    <property type="entry name" value="GAT_GGA_fungi"/>
    <property type="match status" value="1"/>
</dbReference>
<keyword evidence="4" id="KW-0333">Golgi apparatus</keyword>
<dbReference type="SUPFAM" id="SSF89009">
    <property type="entry name" value="GAT-like domain"/>
    <property type="match status" value="1"/>
</dbReference>
<dbReference type="PANTHER" id="PTHR47180:SF1">
    <property type="entry name" value="ADP-RIBOSYLATION FACTOR-BINDING PROTEIN GGA1-RELATED"/>
    <property type="match status" value="1"/>
</dbReference>
<dbReference type="PROSITE" id="PS50179">
    <property type="entry name" value="VHS"/>
    <property type="match status" value="1"/>
</dbReference>
<sequence length="502" mass="55004">MLSSPTTSHWLRTSPLEILITRSCDPSLQEPNYALHIEVANYINNKKANTPREAAMLTARLANNRNPHIAILALALLDTLVQSCGYPFHLQISTKEFLNELVRRFPERPPPFPGPVMSRILELLHSWKEGICVESRWKDDLGNIRDMHRLLTFKGYRFRDLPQQASSLATAANLKTAEELEEEDREAQSAKLQELIRRGTPRDLAAAQELMKSLAGANPDAKPDYKTQALSDLNKLESKVILLNEMLDNVDTTRGERIVSGDVYEQVASILSAARPKIQKWISDAETHDPESLDTFLQINDQINTALDRYEAYRKGDYATAANPIPTELSSARNDLSLIDLDDSAPSSSSAPTVSGPDDLAGLFGSIQPQPQPFAQQFNANLTATSTYAPSPMGISGAGTFNPLLRPTSMSPPVPSTTPPASIMLPSTPGAGSPSVPSYNRNGSTGTGLGQGLGSMQTFQASPYQQQQFQQPSQSHQQSPPQQQQSNQTQGKDPFDDLVGLF</sequence>
<dbReference type="GO" id="GO:0006896">
    <property type="term" value="P:Golgi to vacuole transport"/>
    <property type="evidence" value="ECO:0007669"/>
    <property type="project" value="UniProtKB-ARBA"/>
</dbReference>
<keyword evidence="10" id="KW-1185">Reference proteome</keyword>
<evidence type="ECO:0000313" key="9">
    <source>
        <dbReference type="EMBL" id="KAK0449176.1"/>
    </source>
</evidence>
<dbReference type="Gene3D" id="1.20.58.160">
    <property type="match status" value="1"/>
</dbReference>
<evidence type="ECO:0000256" key="2">
    <source>
        <dbReference type="ARBA" id="ARBA00022448"/>
    </source>
</evidence>
<dbReference type="GO" id="GO:0043130">
    <property type="term" value="F:ubiquitin binding"/>
    <property type="evidence" value="ECO:0007669"/>
    <property type="project" value="InterPro"/>
</dbReference>
<organism evidence="9 10">
    <name type="scientific">Armillaria borealis</name>
    <dbReference type="NCBI Taxonomy" id="47425"/>
    <lineage>
        <taxon>Eukaryota</taxon>
        <taxon>Fungi</taxon>
        <taxon>Dikarya</taxon>
        <taxon>Basidiomycota</taxon>
        <taxon>Agaricomycotina</taxon>
        <taxon>Agaricomycetes</taxon>
        <taxon>Agaricomycetidae</taxon>
        <taxon>Agaricales</taxon>
        <taxon>Marasmiineae</taxon>
        <taxon>Physalacriaceae</taxon>
        <taxon>Armillaria</taxon>
    </lineage>
</organism>
<gene>
    <name evidence="9" type="ORF">EV421DRAFT_1704939</name>
</gene>
<reference evidence="9" key="1">
    <citation type="submission" date="2023-06" db="EMBL/GenBank/DDBJ databases">
        <authorList>
            <consortium name="Lawrence Berkeley National Laboratory"/>
            <person name="Ahrendt S."/>
            <person name="Sahu N."/>
            <person name="Indic B."/>
            <person name="Wong-Bajracharya J."/>
            <person name="Merenyi Z."/>
            <person name="Ke H.-M."/>
            <person name="Monk M."/>
            <person name="Kocsube S."/>
            <person name="Drula E."/>
            <person name="Lipzen A."/>
            <person name="Balint B."/>
            <person name="Henrissat B."/>
            <person name="Andreopoulos B."/>
            <person name="Martin F.M."/>
            <person name="Harder C.B."/>
            <person name="Rigling D."/>
            <person name="Ford K.L."/>
            <person name="Foster G.D."/>
            <person name="Pangilinan J."/>
            <person name="Papanicolaou A."/>
            <person name="Barry K."/>
            <person name="LaButti K."/>
            <person name="Viragh M."/>
            <person name="Koriabine M."/>
            <person name="Yan M."/>
            <person name="Riley R."/>
            <person name="Champramary S."/>
            <person name="Plett K.L."/>
            <person name="Tsai I.J."/>
            <person name="Slot J."/>
            <person name="Sipos G."/>
            <person name="Plett J."/>
            <person name="Nagy L.G."/>
            <person name="Grigoriev I.V."/>
        </authorList>
    </citation>
    <scope>NUCLEOTIDE SEQUENCE</scope>
    <source>
        <strain evidence="9">FPL87.14</strain>
    </source>
</reference>
<dbReference type="GO" id="GO:0006895">
    <property type="term" value="P:Golgi to endosome transport"/>
    <property type="evidence" value="ECO:0007669"/>
    <property type="project" value="TreeGrafter"/>
</dbReference>
<dbReference type="CDD" id="cd16998">
    <property type="entry name" value="VHS_GGA_fungi"/>
    <property type="match status" value="1"/>
</dbReference>
<accession>A0AA39MW27</accession>
<dbReference type="InterPro" id="IPR004152">
    <property type="entry name" value="GAT_dom"/>
</dbReference>
<dbReference type="GO" id="GO:0043328">
    <property type="term" value="P:protein transport to vacuole involved in ubiquitin-dependent protein catabolic process via the multivesicular body sorting pathway"/>
    <property type="evidence" value="ECO:0007669"/>
    <property type="project" value="TreeGrafter"/>
</dbReference>
<proteinExistence type="predicted"/>
<dbReference type="Pfam" id="PF03127">
    <property type="entry name" value="GAT"/>
    <property type="match status" value="1"/>
</dbReference>
<evidence type="ECO:0000256" key="5">
    <source>
        <dbReference type="ARBA" id="ARBA00053552"/>
    </source>
</evidence>
<name>A0AA39MW27_9AGAR</name>
<feature type="compositionally biased region" description="Low complexity" evidence="6">
    <location>
        <begin position="454"/>
        <end position="490"/>
    </location>
</feature>
<evidence type="ECO:0000256" key="1">
    <source>
        <dbReference type="ARBA" id="ARBA00004601"/>
    </source>
</evidence>
<comment type="function">
    <text evidence="5">May play a role in the regulation of membrane traffic through the trans-Golgi network.</text>
</comment>
<dbReference type="GO" id="GO:0035091">
    <property type="term" value="F:phosphatidylinositol binding"/>
    <property type="evidence" value="ECO:0007669"/>
    <property type="project" value="InterPro"/>
</dbReference>